<dbReference type="EMBL" id="MU853638">
    <property type="protein sequence ID" value="KAK4140170.1"/>
    <property type="molecule type" value="Genomic_DNA"/>
</dbReference>
<accession>A0AAN6UWA4</accession>
<dbReference type="InterPro" id="IPR050523">
    <property type="entry name" value="AKR_Detox_Biosynth"/>
</dbReference>
<dbReference type="GeneID" id="87818658"/>
<comment type="caution">
    <text evidence="3">The sequence shown here is derived from an EMBL/GenBank/DDBJ whole genome shotgun (WGS) entry which is preliminary data.</text>
</comment>
<dbReference type="Pfam" id="PF00248">
    <property type="entry name" value="Aldo_ket_red"/>
    <property type="match status" value="1"/>
</dbReference>
<gene>
    <name evidence="3" type="ORF">C8A04DRAFT_32296</name>
</gene>
<dbReference type="Gene3D" id="3.20.20.100">
    <property type="entry name" value="NADP-dependent oxidoreductase domain"/>
    <property type="match status" value="1"/>
</dbReference>
<dbReference type="RefSeq" id="XP_062633541.1">
    <property type="nucleotide sequence ID" value="XM_062782045.1"/>
</dbReference>
<evidence type="ECO:0000313" key="3">
    <source>
        <dbReference type="EMBL" id="KAK4140170.1"/>
    </source>
</evidence>
<organism evidence="3 4">
    <name type="scientific">Dichotomopilus funicola</name>
    <dbReference type="NCBI Taxonomy" id="1934379"/>
    <lineage>
        <taxon>Eukaryota</taxon>
        <taxon>Fungi</taxon>
        <taxon>Dikarya</taxon>
        <taxon>Ascomycota</taxon>
        <taxon>Pezizomycotina</taxon>
        <taxon>Sordariomycetes</taxon>
        <taxon>Sordariomycetidae</taxon>
        <taxon>Sordariales</taxon>
        <taxon>Chaetomiaceae</taxon>
        <taxon>Dichotomopilus</taxon>
    </lineage>
</organism>
<dbReference type="PANTHER" id="PTHR43364:SF4">
    <property type="entry name" value="NAD(P)-LINKED OXIDOREDUCTASE SUPERFAMILY PROTEIN"/>
    <property type="match status" value="1"/>
</dbReference>
<dbReference type="PANTHER" id="PTHR43364">
    <property type="entry name" value="NADH-SPECIFIC METHYLGLYOXAL REDUCTASE-RELATED"/>
    <property type="match status" value="1"/>
</dbReference>
<reference evidence="3" key="1">
    <citation type="journal article" date="2023" name="Mol. Phylogenet. Evol.">
        <title>Genome-scale phylogeny and comparative genomics of the fungal order Sordariales.</title>
        <authorList>
            <person name="Hensen N."/>
            <person name="Bonometti L."/>
            <person name="Westerberg I."/>
            <person name="Brannstrom I.O."/>
            <person name="Guillou S."/>
            <person name="Cros-Aarteil S."/>
            <person name="Calhoun S."/>
            <person name="Haridas S."/>
            <person name="Kuo A."/>
            <person name="Mondo S."/>
            <person name="Pangilinan J."/>
            <person name="Riley R."/>
            <person name="LaButti K."/>
            <person name="Andreopoulos B."/>
            <person name="Lipzen A."/>
            <person name="Chen C."/>
            <person name="Yan M."/>
            <person name="Daum C."/>
            <person name="Ng V."/>
            <person name="Clum A."/>
            <person name="Steindorff A."/>
            <person name="Ohm R.A."/>
            <person name="Martin F."/>
            <person name="Silar P."/>
            <person name="Natvig D.O."/>
            <person name="Lalanne C."/>
            <person name="Gautier V."/>
            <person name="Ament-Velasquez S.L."/>
            <person name="Kruys A."/>
            <person name="Hutchinson M.I."/>
            <person name="Powell A.J."/>
            <person name="Barry K."/>
            <person name="Miller A.N."/>
            <person name="Grigoriev I.V."/>
            <person name="Debuchy R."/>
            <person name="Gladieux P."/>
            <person name="Hiltunen Thoren M."/>
            <person name="Johannesson H."/>
        </authorList>
    </citation>
    <scope>NUCLEOTIDE SEQUENCE</scope>
    <source>
        <strain evidence="3">CBS 141.50</strain>
    </source>
</reference>
<keyword evidence="4" id="KW-1185">Reference proteome</keyword>
<name>A0AAN6UWA4_9PEZI</name>
<evidence type="ECO:0000313" key="4">
    <source>
        <dbReference type="Proteomes" id="UP001302676"/>
    </source>
</evidence>
<dbReference type="CDD" id="cd19075">
    <property type="entry name" value="AKR_AKR7A1-5"/>
    <property type="match status" value="1"/>
</dbReference>
<dbReference type="AlphaFoldDB" id="A0AAN6UWA4"/>
<protein>
    <submittedName>
        <fullName evidence="3">NADP-dependent oxidoreductase domain-containing protein</fullName>
    </submittedName>
</protein>
<dbReference type="InterPro" id="IPR036812">
    <property type="entry name" value="NAD(P)_OxRdtase_dom_sf"/>
</dbReference>
<dbReference type="SUPFAM" id="SSF51430">
    <property type="entry name" value="NAD(P)-linked oxidoreductase"/>
    <property type="match status" value="1"/>
</dbReference>
<proteinExistence type="predicted"/>
<sequence>MSPNSKPRVILGLMTFGPDPSAGARVTDPAELIRAVNLLHTRGYQPVEIDTARVYVGGKQEGFTRVALEDAKGEVKVATKVVYPKTGGMNGHEEVVKSVETSLGELGVDRVEVLYLHAADRSTPFTTTLRAINTLHLTRKFTHFGLSNFTAFEVAEIALTCAHNNWVRPTIYQAMYNAITRSIEAELIPACRRYGLDIVVYNPLAGGLFSGKIKSREMVPAEGRYSDTAGVTGRLYRGRYFRESTFKALEIVERAVEEVGGGLTMIETALRWAVHHSALRVGGVSSTGVEEKGNDGVIVGVSSVEQLDANLTALEKGPLPEAVVKALDEAWAVSKADTAPYWHLDVKYGYDTQKVLFGEKAKANV</sequence>
<evidence type="ECO:0000256" key="1">
    <source>
        <dbReference type="ARBA" id="ARBA00023002"/>
    </source>
</evidence>
<dbReference type="Proteomes" id="UP001302676">
    <property type="component" value="Unassembled WGS sequence"/>
</dbReference>
<keyword evidence="1" id="KW-0560">Oxidoreductase</keyword>
<evidence type="ECO:0000259" key="2">
    <source>
        <dbReference type="Pfam" id="PF00248"/>
    </source>
</evidence>
<dbReference type="GO" id="GO:0016491">
    <property type="term" value="F:oxidoreductase activity"/>
    <property type="evidence" value="ECO:0007669"/>
    <property type="project" value="UniProtKB-KW"/>
</dbReference>
<dbReference type="InterPro" id="IPR023210">
    <property type="entry name" value="NADP_OxRdtase_dom"/>
</dbReference>
<reference evidence="3" key="2">
    <citation type="submission" date="2023-05" db="EMBL/GenBank/DDBJ databases">
        <authorList>
            <consortium name="Lawrence Berkeley National Laboratory"/>
            <person name="Steindorff A."/>
            <person name="Hensen N."/>
            <person name="Bonometti L."/>
            <person name="Westerberg I."/>
            <person name="Brannstrom I.O."/>
            <person name="Guillou S."/>
            <person name="Cros-Aarteil S."/>
            <person name="Calhoun S."/>
            <person name="Haridas S."/>
            <person name="Kuo A."/>
            <person name="Mondo S."/>
            <person name="Pangilinan J."/>
            <person name="Riley R."/>
            <person name="Labutti K."/>
            <person name="Andreopoulos B."/>
            <person name="Lipzen A."/>
            <person name="Chen C."/>
            <person name="Yanf M."/>
            <person name="Daum C."/>
            <person name="Ng V."/>
            <person name="Clum A."/>
            <person name="Ohm R."/>
            <person name="Martin F."/>
            <person name="Silar P."/>
            <person name="Natvig D."/>
            <person name="Lalanne C."/>
            <person name="Gautier V."/>
            <person name="Ament-Velasquez S.L."/>
            <person name="Kruys A."/>
            <person name="Hutchinson M.I."/>
            <person name="Powell A.J."/>
            <person name="Barry K."/>
            <person name="Miller A.N."/>
            <person name="Grigoriev I.V."/>
            <person name="Debuchy R."/>
            <person name="Gladieux P."/>
            <person name="Thoren M.H."/>
            <person name="Johannesson H."/>
        </authorList>
    </citation>
    <scope>NUCLEOTIDE SEQUENCE</scope>
    <source>
        <strain evidence="3">CBS 141.50</strain>
    </source>
</reference>
<feature type="domain" description="NADP-dependent oxidoreductase" evidence="2">
    <location>
        <begin position="9"/>
        <end position="331"/>
    </location>
</feature>